<comment type="subcellular location">
    <subcellularLocation>
        <location evidence="1">Membrane</location>
        <topology evidence="1">Multi-pass membrane protein</topology>
    </subcellularLocation>
</comment>
<sequence length="582" mass="59956">MPFNTPLPGMNHLNLMLSDLSSASGLWSAMSVVLMVIFFIGMTLSEQGGTLEKFTRFCFGASIAVDAAGVINWILQSAYSSAPSFPSTNFVKCSTQPNPGQTGSFITMVGCSYAAAAAQFAHTLWIYGMSLFKILATIEIAWAGFSWATELTGGSVLALFTRELLILSIWFGILAYGPEIMQDVIGFFETVGATAANQSWQSIQMYGSGYFGSSGLPSIQVSMDPGTILHDGILLAGNILTGTTEAFTSIISLPVSLFAYPIAAFVVLVSFAILALEVIIVYFEAMIVSSVGMLFLGFGGSKITRSWAHNQINAMVAAGVKLLVVSFLVSMMVAGPFRWARNIVGPVNTSTPTNLSQYNAQFFADNPDCVTPNTPNPNNAPVANDIFSTNCQQQYKQWVGTQQTAKVTNPYYGTVEAAIATAIGSLVMALLVFRLPSLAASIISGSMQMSSGSVVSSAAGMAGSAVMMASAAGAMTKAASNIAQSTKSIAGALGSNKGGGGSGSSFTPSMPPPGQIGSSGGDSSGGGGSSGGSGDSGSGGSPSSGGDGGSSGKNHPGRAGTAAVKDFRDQRKKMSGKNTEKS</sequence>
<evidence type="ECO:0000313" key="7">
    <source>
        <dbReference type="EMBL" id="KGA93747.1"/>
    </source>
</evidence>
<feature type="transmembrane region" description="Helical" evidence="6">
    <location>
        <begin position="312"/>
        <end position="334"/>
    </location>
</feature>
<gene>
    <name evidence="7" type="ORF">LptCag_1457</name>
</gene>
<dbReference type="AlphaFoldDB" id="A0A094WDM2"/>
<dbReference type="GO" id="GO:0030255">
    <property type="term" value="P:protein secretion by the type IV secretion system"/>
    <property type="evidence" value="ECO:0007669"/>
    <property type="project" value="InterPro"/>
</dbReference>
<feature type="transmembrane region" description="Helical" evidence="6">
    <location>
        <begin position="411"/>
        <end position="433"/>
    </location>
</feature>
<evidence type="ECO:0000256" key="3">
    <source>
        <dbReference type="ARBA" id="ARBA00022989"/>
    </source>
</evidence>
<feature type="transmembrane region" description="Helical" evidence="6">
    <location>
        <begin position="124"/>
        <end position="145"/>
    </location>
</feature>
<feature type="region of interest" description="Disordered" evidence="5">
    <location>
        <begin position="493"/>
        <end position="582"/>
    </location>
</feature>
<proteinExistence type="predicted"/>
<organism evidence="7 8">
    <name type="scientific">Leptospirillum ferriphilum</name>
    <dbReference type="NCBI Taxonomy" id="178606"/>
    <lineage>
        <taxon>Bacteria</taxon>
        <taxon>Pseudomonadati</taxon>
        <taxon>Nitrospirota</taxon>
        <taxon>Nitrospiria</taxon>
        <taxon>Nitrospirales</taxon>
        <taxon>Nitrospiraceae</taxon>
        <taxon>Leptospirillum</taxon>
    </lineage>
</organism>
<keyword evidence="3 6" id="KW-1133">Transmembrane helix</keyword>
<dbReference type="PATRIC" id="fig|178606.4.peg.1460"/>
<feature type="transmembrane region" description="Helical" evidence="6">
    <location>
        <begin position="57"/>
        <end position="79"/>
    </location>
</feature>
<evidence type="ECO:0000256" key="6">
    <source>
        <dbReference type="SAM" id="Phobius"/>
    </source>
</evidence>
<dbReference type="GO" id="GO:0016020">
    <property type="term" value="C:membrane"/>
    <property type="evidence" value="ECO:0007669"/>
    <property type="project" value="UniProtKB-SubCell"/>
</dbReference>
<feature type="transmembrane region" description="Helical" evidence="6">
    <location>
        <begin position="20"/>
        <end position="45"/>
    </location>
</feature>
<evidence type="ECO:0000256" key="1">
    <source>
        <dbReference type="ARBA" id="ARBA00004141"/>
    </source>
</evidence>
<accession>A0A094WDM2</accession>
<feature type="compositionally biased region" description="Gly residues" evidence="5">
    <location>
        <begin position="517"/>
        <end position="551"/>
    </location>
</feature>
<comment type="caution">
    <text evidence="7">The sequence shown here is derived from an EMBL/GenBank/DDBJ whole genome shotgun (WGS) entry which is preliminary data.</text>
</comment>
<feature type="transmembrane region" description="Helical" evidence="6">
    <location>
        <begin position="250"/>
        <end position="273"/>
    </location>
</feature>
<feature type="transmembrane region" description="Helical" evidence="6">
    <location>
        <begin position="157"/>
        <end position="177"/>
    </location>
</feature>
<keyword evidence="4 6" id="KW-0472">Membrane</keyword>
<feature type="transmembrane region" description="Helical" evidence="6">
    <location>
        <begin position="454"/>
        <end position="475"/>
    </location>
</feature>
<evidence type="ECO:0000256" key="2">
    <source>
        <dbReference type="ARBA" id="ARBA00022692"/>
    </source>
</evidence>
<evidence type="ECO:0000256" key="5">
    <source>
        <dbReference type="SAM" id="MobiDB-lite"/>
    </source>
</evidence>
<dbReference type="Proteomes" id="UP000029452">
    <property type="component" value="Unassembled WGS sequence"/>
</dbReference>
<protein>
    <submittedName>
        <fullName evidence="7">TrbL/VirB6 plasmid conjugal transfer protein</fullName>
    </submittedName>
</protein>
<dbReference type="EMBL" id="JPGK01000005">
    <property type="protein sequence ID" value="KGA93747.1"/>
    <property type="molecule type" value="Genomic_DNA"/>
</dbReference>
<name>A0A094WDM2_9BACT</name>
<dbReference type="Pfam" id="PF04610">
    <property type="entry name" value="TrbL"/>
    <property type="match status" value="1"/>
</dbReference>
<dbReference type="RefSeq" id="WP_036082375.1">
    <property type="nucleotide sequence ID" value="NZ_JPGK01000005.1"/>
</dbReference>
<dbReference type="OrthoDB" id="8525003at2"/>
<reference evidence="7 8" key="1">
    <citation type="submission" date="2014-06" db="EMBL/GenBank/DDBJ databases">
        <title>Draft genome sequence of iron oxidizing acidophile Leptospirillum ferriphilum DSM14647.</title>
        <authorList>
            <person name="Cardenas J.P."/>
            <person name="Lazcano M."/>
            <person name="Ossandon F.J."/>
            <person name="Corbett M."/>
            <person name="Holmes D.S."/>
            <person name="Watkin E."/>
        </authorList>
    </citation>
    <scope>NUCLEOTIDE SEQUENCE [LARGE SCALE GENOMIC DNA]</scope>
    <source>
        <strain evidence="7 8">DSM 14647</strain>
    </source>
</reference>
<evidence type="ECO:0000256" key="4">
    <source>
        <dbReference type="ARBA" id="ARBA00023136"/>
    </source>
</evidence>
<dbReference type="InterPro" id="IPR007688">
    <property type="entry name" value="Conjugal_tfr_TrbL/VirB6"/>
</dbReference>
<keyword evidence="2 6" id="KW-0812">Transmembrane</keyword>
<feature type="transmembrane region" description="Helical" evidence="6">
    <location>
        <begin position="279"/>
        <end position="300"/>
    </location>
</feature>
<evidence type="ECO:0000313" key="8">
    <source>
        <dbReference type="Proteomes" id="UP000029452"/>
    </source>
</evidence>